<dbReference type="Proteomes" id="UP000554482">
    <property type="component" value="Unassembled WGS sequence"/>
</dbReference>
<protein>
    <submittedName>
        <fullName evidence="3">Nucleolar GTP-binding protein</fullName>
    </submittedName>
</protein>
<proteinExistence type="predicted"/>
<dbReference type="OrthoDB" id="1919674at2759"/>
<sequence>MRGREGKGGAPPTDLLVCFPSRTHLALMPKPVSSSPARTSTDSTKRHHQNHQIGRFKNKVGHGSPILWAKTKSMESAEMDEPTSPKVTCAGQIKVKSSKSNSCKNWQSVMEEIERLHRNKHKKKKQTWVEALGLKKDVMQVLSCLRGIRVQIPCFSSFHQTVLSSDDEEDEDDQNQNNEQQHNHQLGDASGSSENVLSKWFMVVEENQEQDEDQNKNDSCAPPPNALLLMRCRSAPAKTWLEEQQLQEQEEEEEEEEAKKAKLVLEQNQQKNQENIILKYYAAPDFFKVSSDIAKETWVVGGAKDPLSRSRSWKR</sequence>
<keyword evidence="1" id="KW-0175">Coiled coil</keyword>
<comment type="caution">
    <text evidence="3">The sequence shown here is derived from an EMBL/GenBank/DDBJ whole genome shotgun (WGS) entry which is preliminary data.</text>
</comment>
<dbReference type="PANTHER" id="PTHR33448">
    <property type="entry name" value="CHLOROPLAST PROTEIN HCF243-RELATED"/>
    <property type="match status" value="1"/>
</dbReference>
<reference evidence="3 4" key="1">
    <citation type="submission" date="2020-06" db="EMBL/GenBank/DDBJ databases">
        <title>Transcriptomic and genomic resources for Thalictrum thalictroides and T. hernandezii: Facilitating candidate gene discovery in an emerging model plant lineage.</title>
        <authorList>
            <person name="Arias T."/>
            <person name="Riano-Pachon D.M."/>
            <person name="Di Stilio V.S."/>
        </authorList>
    </citation>
    <scope>NUCLEOTIDE SEQUENCE [LARGE SCALE GENOMIC DNA]</scope>
    <source>
        <strain evidence="4">cv. WT478/WT964</strain>
        <tissue evidence="3">Leaves</tissue>
    </source>
</reference>
<feature type="compositionally biased region" description="Low complexity" evidence="2">
    <location>
        <begin position="175"/>
        <end position="184"/>
    </location>
</feature>
<dbReference type="AlphaFoldDB" id="A0A7J6VQE4"/>
<evidence type="ECO:0000313" key="4">
    <source>
        <dbReference type="Proteomes" id="UP000554482"/>
    </source>
</evidence>
<organism evidence="3 4">
    <name type="scientific">Thalictrum thalictroides</name>
    <name type="common">Rue-anemone</name>
    <name type="synonym">Anemone thalictroides</name>
    <dbReference type="NCBI Taxonomy" id="46969"/>
    <lineage>
        <taxon>Eukaryota</taxon>
        <taxon>Viridiplantae</taxon>
        <taxon>Streptophyta</taxon>
        <taxon>Embryophyta</taxon>
        <taxon>Tracheophyta</taxon>
        <taxon>Spermatophyta</taxon>
        <taxon>Magnoliopsida</taxon>
        <taxon>Ranunculales</taxon>
        <taxon>Ranunculaceae</taxon>
        <taxon>Thalictroideae</taxon>
        <taxon>Thalictrum</taxon>
    </lineage>
</organism>
<evidence type="ECO:0000313" key="3">
    <source>
        <dbReference type="EMBL" id="KAF5187304.1"/>
    </source>
</evidence>
<feature type="compositionally biased region" description="Polar residues" evidence="2">
    <location>
        <begin position="32"/>
        <end position="42"/>
    </location>
</feature>
<name>A0A7J6VQE4_THATH</name>
<dbReference type="EMBL" id="JABWDY010028189">
    <property type="protein sequence ID" value="KAF5187304.1"/>
    <property type="molecule type" value="Genomic_DNA"/>
</dbReference>
<feature type="compositionally biased region" description="Acidic residues" evidence="2">
    <location>
        <begin position="165"/>
        <end position="174"/>
    </location>
</feature>
<keyword evidence="4" id="KW-1185">Reference proteome</keyword>
<feature type="region of interest" description="Disordered" evidence="2">
    <location>
        <begin position="27"/>
        <end position="51"/>
    </location>
</feature>
<dbReference type="PANTHER" id="PTHR33448:SF3">
    <property type="entry name" value="OS09G0370000 PROTEIN"/>
    <property type="match status" value="1"/>
</dbReference>
<accession>A0A7J6VQE4</accession>
<feature type="region of interest" description="Disordered" evidence="2">
    <location>
        <begin position="163"/>
        <end position="192"/>
    </location>
</feature>
<feature type="coiled-coil region" evidence="1">
    <location>
        <begin position="237"/>
        <end position="271"/>
    </location>
</feature>
<gene>
    <name evidence="3" type="ORF">FRX31_023110</name>
</gene>
<evidence type="ECO:0000256" key="2">
    <source>
        <dbReference type="SAM" id="MobiDB-lite"/>
    </source>
</evidence>
<evidence type="ECO:0000256" key="1">
    <source>
        <dbReference type="SAM" id="Coils"/>
    </source>
</evidence>